<evidence type="ECO:0000313" key="1">
    <source>
        <dbReference type="Proteomes" id="UP000694844"/>
    </source>
</evidence>
<dbReference type="Gene3D" id="2.120.10.30">
    <property type="entry name" value="TolB, C-terminal domain"/>
    <property type="match status" value="1"/>
</dbReference>
<dbReference type="PANTHER" id="PTHR24104">
    <property type="entry name" value="E3 UBIQUITIN-PROTEIN LIGASE NHLRC1-RELATED"/>
    <property type="match status" value="1"/>
</dbReference>
<dbReference type="InterPro" id="IPR011042">
    <property type="entry name" value="6-blade_b-propeller_TolB-like"/>
</dbReference>
<reference evidence="2" key="1">
    <citation type="submission" date="2025-08" db="UniProtKB">
        <authorList>
            <consortium name="RefSeq"/>
        </authorList>
    </citation>
    <scope>IDENTIFICATION</scope>
    <source>
        <tissue evidence="2">Whole sample</tissue>
    </source>
</reference>
<dbReference type="Proteomes" id="UP000694844">
    <property type="component" value="Chromosome 5"/>
</dbReference>
<dbReference type="PANTHER" id="PTHR24104:SF25">
    <property type="entry name" value="PROTEIN LIN-41"/>
    <property type="match status" value="1"/>
</dbReference>
<organism evidence="1 2">
    <name type="scientific">Crassostrea virginica</name>
    <name type="common">Eastern oyster</name>
    <dbReference type="NCBI Taxonomy" id="6565"/>
    <lineage>
        <taxon>Eukaryota</taxon>
        <taxon>Metazoa</taxon>
        <taxon>Spiralia</taxon>
        <taxon>Lophotrochozoa</taxon>
        <taxon>Mollusca</taxon>
        <taxon>Bivalvia</taxon>
        <taxon>Autobranchia</taxon>
        <taxon>Pteriomorphia</taxon>
        <taxon>Ostreida</taxon>
        <taxon>Ostreoidea</taxon>
        <taxon>Ostreidae</taxon>
        <taxon>Crassostrea</taxon>
    </lineage>
</organism>
<evidence type="ECO:0000313" key="2">
    <source>
        <dbReference type="RefSeq" id="XP_022336043.1"/>
    </source>
</evidence>
<dbReference type="GO" id="GO:0000209">
    <property type="term" value="P:protein polyubiquitination"/>
    <property type="evidence" value="ECO:0007669"/>
    <property type="project" value="TreeGrafter"/>
</dbReference>
<dbReference type="InterPro" id="IPR050952">
    <property type="entry name" value="TRIM-NHL_E3_ligases"/>
</dbReference>
<dbReference type="GeneID" id="111132516"/>
<dbReference type="GO" id="GO:0061630">
    <property type="term" value="F:ubiquitin protein ligase activity"/>
    <property type="evidence" value="ECO:0007669"/>
    <property type="project" value="TreeGrafter"/>
</dbReference>
<dbReference type="GO" id="GO:0043161">
    <property type="term" value="P:proteasome-mediated ubiquitin-dependent protein catabolic process"/>
    <property type="evidence" value="ECO:0007669"/>
    <property type="project" value="TreeGrafter"/>
</dbReference>
<gene>
    <name evidence="2" type="primary">LOC111132516</name>
</gene>
<keyword evidence="1" id="KW-1185">Reference proteome</keyword>
<dbReference type="RefSeq" id="XP_022336043.1">
    <property type="nucleotide sequence ID" value="XM_022480335.1"/>
</dbReference>
<name>A0A8B8E8W8_CRAVI</name>
<sequence>MEGENGAQASPPDRPLLDDANVVTEVYIENNDRLACLNDEQFWTCGDDDIIRLYNLQGELVMSVESKSGNTPEDMAVTQSGELLYADPDDKSRSGHLSPCCCTASEDILVLMLKSDDYDSDDDEFVLWTHTKVVRYSGSTEKQSIQWDDEGHPLYFGSSYFPKYLCENRNLDICVSDCDIDELVVVNESGKLRFRYTGAPSNIELEDFVAGCITTDSLGKILIADNNRLLHCIHILDKDGHFLRYIHNNKSEWSRDLCICVDSKDNLFVAEEETGRVTKIQYYE</sequence>
<dbReference type="OrthoDB" id="264520at2759"/>
<dbReference type="SUPFAM" id="SSF101898">
    <property type="entry name" value="NHL repeat"/>
    <property type="match status" value="1"/>
</dbReference>
<proteinExistence type="predicted"/>
<dbReference type="AlphaFoldDB" id="A0A8B8E8W8"/>
<dbReference type="GO" id="GO:0008270">
    <property type="term" value="F:zinc ion binding"/>
    <property type="evidence" value="ECO:0007669"/>
    <property type="project" value="UniProtKB-KW"/>
</dbReference>
<protein>
    <submittedName>
        <fullName evidence="2">Uncharacterized protein LOC111132516</fullName>
    </submittedName>
</protein>
<dbReference type="KEGG" id="cvn:111132516"/>
<accession>A0A8B8E8W8</accession>